<keyword evidence="5" id="KW-0862">Zinc</keyword>
<dbReference type="PROSITE" id="PS00028">
    <property type="entry name" value="ZINC_FINGER_C2H2_1"/>
    <property type="match status" value="4"/>
</dbReference>
<evidence type="ECO:0000313" key="10">
    <source>
        <dbReference type="Proteomes" id="UP000054549"/>
    </source>
</evidence>
<dbReference type="Gene3D" id="3.30.160.60">
    <property type="entry name" value="Classic Zinc Finger"/>
    <property type="match status" value="2"/>
</dbReference>
<evidence type="ECO:0000256" key="3">
    <source>
        <dbReference type="ARBA" id="ARBA00022737"/>
    </source>
</evidence>
<dbReference type="PROSITE" id="PS50157">
    <property type="entry name" value="ZINC_FINGER_C2H2_2"/>
    <property type="match status" value="2"/>
</dbReference>
<dbReference type="PANTHER" id="PTHR24376">
    <property type="entry name" value="ZINC FINGER PROTEIN"/>
    <property type="match status" value="1"/>
</dbReference>
<evidence type="ECO:0000256" key="4">
    <source>
        <dbReference type="ARBA" id="ARBA00022771"/>
    </source>
</evidence>
<keyword evidence="2" id="KW-0479">Metal-binding</keyword>
<evidence type="ECO:0000259" key="8">
    <source>
        <dbReference type="PROSITE" id="PS50157"/>
    </source>
</evidence>
<organism evidence="9 10">
    <name type="scientific">Amanita muscaria (strain Koide BX008)</name>
    <dbReference type="NCBI Taxonomy" id="946122"/>
    <lineage>
        <taxon>Eukaryota</taxon>
        <taxon>Fungi</taxon>
        <taxon>Dikarya</taxon>
        <taxon>Basidiomycota</taxon>
        <taxon>Agaricomycotina</taxon>
        <taxon>Agaricomycetes</taxon>
        <taxon>Agaricomycetidae</taxon>
        <taxon>Agaricales</taxon>
        <taxon>Pluteineae</taxon>
        <taxon>Amanitaceae</taxon>
        <taxon>Amanita</taxon>
    </lineage>
</organism>
<dbReference type="GO" id="GO:0000978">
    <property type="term" value="F:RNA polymerase II cis-regulatory region sequence-specific DNA binding"/>
    <property type="evidence" value="ECO:0007669"/>
    <property type="project" value="TreeGrafter"/>
</dbReference>
<feature type="domain" description="C2H2-type" evidence="8">
    <location>
        <begin position="5"/>
        <end position="34"/>
    </location>
</feature>
<dbReference type="Proteomes" id="UP000054549">
    <property type="component" value="Unassembled WGS sequence"/>
</dbReference>
<dbReference type="EMBL" id="KN818288">
    <property type="protein sequence ID" value="KIL61138.1"/>
    <property type="molecule type" value="Genomic_DNA"/>
</dbReference>
<dbReference type="SMART" id="SM00355">
    <property type="entry name" value="ZnF_C2H2"/>
    <property type="match status" value="12"/>
</dbReference>
<comment type="subcellular location">
    <subcellularLocation>
        <location evidence="1">Nucleus</location>
    </subcellularLocation>
</comment>
<dbReference type="AlphaFoldDB" id="A0A0C2WXM3"/>
<proteinExistence type="predicted"/>
<evidence type="ECO:0000256" key="7">
    <source>
        <dbReference type="PROSITE-ProRule" id="PRU00042"/>
    </source>
</evidence>
<name>A0A0C2WXM3_AMAMK</name>
<feature type="domain" description="C2H2-type" evidence="8">
    <location>
        <begin position="256"/>
        <end position="286"/>
    </location>
</feature>
<dbReference type="InterPro" id="IPR013087">
    <property type="entry name" value="Znf_C2H2_type"/>
</dbReference>
<evidence type="ECO:0000256" key="6">
    <source>
        <dbReference type="ARBA" id="ARBA00023242"/>
    </source>
</evidence>
<dbReference type="GO" id="GO:0005634">
    <property type="term" value="C:nucleus"/>
    <property type="evidence" value="ECO:0007669"/>
    <property type="project" value="UniProtKB-SubCell"/>
</dbReference>
<sequence length="575" mass="69185">MRLYYDCADCNRSFFTNRGLLAHCEAKGHEYYKCELCDTDDGDIVFMNKHELDEHMEDHHEECEICETVFVDYDALCEHDCFTPGDAYCQQCDRHFKDESARNQHYQDSPARVDTRILNMIRSITQHYQSAAVHHDINCFECGQVFDDEEKKDRHDETYCHHCERRFPDKSAREQHYQHAAVHRDKYCSKCQRLFDDEDEKNLHDETYCHECEWQFEDASAREEHYQDSDVHRDSYCFECEQLFDDEDERERHDETYCHECKRQFRDESAREQHYQNAPVHQGSYCFEYERPLSVEDQDDKERNESAKEEPIPMTLADYFSFLDTDQNILEQQRTSPRIHYTLSGSRRTFGNLQPLHQDSEPEASHNQYERTFADYSPTLQQHYRGSAAHWTICCTQCNRYFPDESARVQHYRTSTSHSDNYCLECDELFLDKSERQQHYRAAHRNSYCYHCELYFCDERSKEQHYRSSATHRDTYCHLCDRFFRDKKTREEHYYSDVHRDSYCEQCKRLFQDQEAREQHYCASATHHDSYCKECNQFFGDNDARELHYRISPAHRNSFSETGSVENRRSLVAVS</sequence>
<accession>A0A0C2WXM3</accession>
<keyword evidence="6" id="KW-0539">Nucleus</keyword>
<reference evidence="9 10" key="1">
    <citation type="submission" date="2014-04" db="EMBL/GenBank/DDBJ databases">
        <title>Evolutionary Origins and Diversification of the Mycorrhizal Mutualists.</title>
        <authorList>
            <consortium name="DOE Joint Genome Institute"/>
            <consortium name="Mycorrhizal Genomics Consortium"/>
            <person name="Kohler A."/>
            <person name="Kuo A."/>
            <person name="Nagy L.G."/>
            <person name="Floudas D."/>
            <person name="Copeland A."/>
            <person name="Barry K.W."/>
            <person name="Cichocki N."/>
            <person name="Veneault-Fourrey C."/>
            <person name="LaButti K."/>
            <person name="Lindquist E.A."/>
            <person name="Lipzen A."/>
            <person name="Lundell T."/>
            <person name="Morin E."/>
            <person name="Murat C."/>
            <person name="Riley R."/>
            <person name="Ohm R."/>
            <person name="Sun H."/>
            <person name="Tunlid A."/>
            <person name="Henrissat B."/>
            <person name="Grigoriev I.V."/>
            <person name="Hibbett D.S."/>
            <person name="Martin F."/>
        </authorList>
    </citation>
    <scope>NUCLEOTIDE SEQUENCE [LARGE SCALE GENOMIC DNA]</scope>
    <source>
        <strain evidence="9 10">Koide BX008</strain>
    </source>
</reference>
<dbReference type="PANTHER" id="PTHR24376:SF235">
    <property type="entry name" value="C2H2-TYPE DOMAIN-CONTAINING PROTEIN"/>
    <property type="match status" value="1"/>
</dbReference>
<evidence type="ECO:0000313" key="9">
    <source>
        <dbReference type="EMBL" id="KIL61138.1"/>
    </source>
</evidence>
<keyword evidence="10" id="KW-1185">Reference proteome</keyword>
<dbReference type="STRING" id="946122.A0A0C2WXM3"/>
<gene>
    <name evidence="9" type="ORF">M378DRAFT_26210</name>
</gene>
<evidence type="ECO:0000256" key="2">
    <source>
        <dbReference type="ARBA" id="ARBA00022723"/>
    </source>
</evidence>
<keyword evidence="4 7" id="KW-0863">Zinc-finger</keyword>
<dbReference type="GO" id="GO:0008270">
    <property type="term" value="F:zinc ion binding"/>
    <property type="evidence" value="ECO:0007669"/>
    <property type="project" value="UniProtKB-KW"/>
</dbReference>
<dbReference type="InParanoid" id="A0A0C2WXM3"/>
<dbReference type="HOGENOM" id="CLU_474038_0_0_1"/>
<evidence type="ECO:0000256" key="5">
    <source>
        <dbReference type="ARBA" id="ARBA00022833"/>
    </source>
</evidence>
<evidence type="ECO:0000256" key="1">
    <source>
        <dbReference type="ARBA" id="ARBA00004123"/>
    </source>
</evidence>
<dbReference type="GO" id="GO:0001228">
    <property type="term" value="F:DNA-binding transcription activator activity, RNA polymerase II-specific"/>
    <property type="evidence" value="ECO:0007669"/>
    <property type="project" value="TreeGrafter"/>
</dbReference>
<dbReference type="OrthoDB" id="6077919at2759"/>
<protein>
    <recommendedName>
        <fullName evidence="8">C2H2-type domain-containing protein</fullName>
    </recommendedName>
</protein>
<keyword evidence="3" id="KW-0677">Repeat</keyword>